<sequence length="118" mass="12520">MRRYSVASLAAITALSLVAMPANASEKRSSDISGNQGIGYAYDEYYEARPWVRNLMKGTATEQREKLAPYASSFQQDWAKDRAPGTTADILIGTGVVALILVALGGAAVSQGAVQLPL</sequence>
<keyword evidence="2" id="KW-1185">Reference proteome</keyword>
<reference evidence="1 2" key="1">
    <citation type="submission" date="2020-05" db="EMBL/GenBank/DDBJ databases">
        <title>Descriptions of Corynebacterium xxxx sp. nov., Corynebacterium yyyy sp. nov. and Corynebacterium zzzz sp. nov.</title>
        <authorList>
            <person name="Zhang G."/>
        </authorList>
    </citation>
    <scope>NUCLEOTIDE SEQUENCE [LARGE SCALE GENOMIC DNA]</scope>
    <source>
        <strain evidence="2">zg-913</strain>
    </source>
</reference>
<organism evidence="1 2">
    <name type="scientific">Corynebacterium wankanglinii</name>
    <dbReference type="NCBI Taxonomy" id="2735136"/>
    <lineage>
        <taxon>Bacteria</taxon>
        <taxon>Bacillati</taxon>
        <taxon>Actinomycetota</taxon>
        <taxon>Actinomycetes</taxon>
        <taxon>Mycobacteriales</taxon>
        <taxon>Corynebacteriaceae</taxon>
        <taxon>Corynebacterium</taxon>
    </lineage>
</organism>
<name>A0A7H0K9Z4_9CORY</name>
<dbReference type="EMBL" id="JABFED010000001">
    <property type="protein sequence ID" value="MBA1836568.1"/>
    <property type="molecule type" value="Genomic_DNA"/>
</dbReference>
<comment type="caution">
    <text evidence="1">The sequence shown here is derived from an EMBL/GenBank/DDBJ whole genome shotgun (WGS) entry which is preliminary data.</text>
</comment>
<dbReference type="Proteomes" id="UP000577408">
    <property type="component" value="Unassembled WGS sequence"/>
</dbReference>
<evidence type="ECO:0000313" key="1">
    <source>
        <dbReference type="EMBL" id="MBA1836568.1"/>
    </source>
</evidence>
<proteinExistence type="predicted"/>
<protein>
    <submittedName>
        <fullName evidence="1">Uncharacterized protein</fullName>
    </submittedName>
</protein>
<dbReference type="RefSeq" id="WP_181191289.1">
    <property type="nucleotide sequence ID" value="NZ_JABFED010000001.1"/>
</dbReference>
<dbReference type="AlphaFoldDB" id="A0A7H0K9Z4"/>
<gene>
    <name evidence="1" type="ORF">HMA55_01345</name>
</gene>
<accession>A0A7H0K9Z4</accession>
<evidence type="ECO:0000313" key="2">
    <source>
        <dbReference type="Proteomes" id="UP000577408"/>
    </source>
</evidence>